<proteinExistence type="predicted"/>
<evidence type="ECO:0000313" key="3">
    <source>
        <dbReference type="Proteomes" id="UP000054776"/>
    </source>
</evidence>
<evidence type="ECO:0000313" key="2">
    <source>
        <dbReference type="EMBL" id="KRY29206.1"/>
    </source>
</evidence>
<protein>
    <submittedName>
        <fullName evidence="2">Uncharacterized protein</fullName>
    </submittedName>
</protein>
<dbReference type="EMBL" id="JYDH01000178">
    <property type="protein sequence ID" value="KRY29206.1"/>
    <property type="molecule type" value="Genomic_DNA"/>
</dbReference>
<sequence length="106" mass="11382">MAKYGEQARPKDTRVSRYVARRPAGSSFLQRNRKHRGPPRASPLAGTFSRCPTGGPLDNAEIEAGFPASQPAVSVPGRAVHSETFLRTSLSHQQQCDASSPLVPLG</sequence>
<name>A0A0V1AWS9_TRISP</name>
<comment type="caution">
    <text evidence="2">The sequence shown here is derived from an EMBL/GenBank/DDBJ whole genome shotgun (WGS) entry which is preliminary data.</text>
</comment>
<accession>A0A0V1AWS9</accession>
<reference evidence="2 3" key="1">
    <citation type="submission" date="2015-01" db="EMBL/GenBank/DDBJ databases">
        <title>Evolution of Trichinella species and genotypes.</title>
        <authorList>
            <person name="Korhonen P.K."/>
            <person name="Edoardo P."/>
            <person name="Giuseppe L.R."/>
            <person name="Gasser R.B."/>
        </authorList>
    </citation>
    <scope>NUCLEOTIDE SEQUENCE [LARGE SCALE GENOMIC DNA]</scope>
    <source>
        <strain evidence="2">ISS3</strain>
    </source>
</reference>
<keyword evidence="3" id="KW-1185">Reference proteome</keyword>
<feature type="region of interest" description="Disordered" evidence="1">
    <location>
        <begin position="1"/>
        <end position="59"/>
    </location>
</feature>
<feature type="compositionally biased region" description="Basic and acidic residues" evidence="1">
    <location>
        <begin position="1"/>
        <end position="15"/>
    </location>
</feature>
<dbReference type="AlphaFoldDB" id="A0A0V1AWS9"/>
<dbReference type="InParanoid" id="A0A0V1AWS9"/>
<organism evidence="2 3">
    <name type="scientific">Trichinella spiralis</name>
    <name type="common">Trichina worm</name>
    <dbReference type="NCBI Taxonomy" id="6334"/>
    <lineage>
        <taxon>Eukaryota</taxon>
        <taxon>Metazoa</taxon>
        <taxon>Ecdysozoa</taxon>
        <taxon>Nematoda</taxon>
        <taxon>Enoplea</taxon>
        <taxon>Dorylaimia</taxon>
        <taxon>Trichinellida</taxon>
        <taxon>Trichinellidae</taxon>
        <taxon>Trichinella</taxon>
    </lineage>
</organism>
<dbReference type="Proteomes" id="UP000054776">
    <property type="component" value="Unassembled WGS sequence"/>
</dbReference>
<evidence type="ECO:0000256" key="1">
    <source>
        <dbReference type="SAM" id="MobiDB-lite"/>
    </source>
</evidence>
<gene>
    <name evidence="2" type="ORF">T01_352</name>
</gene>